<dbReference type="Proteomes" id="UP000185739">
    <property type="component" value="Chromosome"/>
</dbReference>
<evidence type="ECO:0000313" key="1">
    <source>
        <dbReference type="EMBL" id="APR05840.1"/>
    </source>
</evidence>
<dbReference type="KEGG" id="tcl:Tchl_3025"/>
<evidence type="ECO:0000313" key="2">
    <source>
        <dbReference type="Proteomes" id="UP000185739"/>
    </source>
</evidence>
<dbReference type="RefSeq" id="WP_075149142.1">
    <property type="nucleotide sequence ID" value="NZ_CP018839.1"/>
</dbReference>
<accession>A0A1L6FGR6</accession>
<name>A0A1L6FGR6_9RHOO</name>
<dbReference type="AlphaFoldDB" id="A0A1L6FGR6"/>
<organism evidence="1 2">
    <name type="scientific">Thauera chlorobenzoica</name>
    <dbReference type="NCBI Taxonomy" id="96773"/>
    <lineage>
        <taxon>Bacteria</taxon>
        <taxon>Pseudomonadati</taxon>
        <taxon>Pseudomonadota</taxon>
        <taxon>Betaproteobacteria</taxon>
        <taxon>Rhodocyclales</taxon>
        <taxon>Zoogloeaceae</taxon>
        <taxon>Thauera</taxon>
    </lineage>
</organism>
<sequence length="81" mass="8611">MLYAPDHYRGLDLGELELDNACVACALLADYLTGEDEPPTGELDSLSRQVADSMAALGWSIPPDAAPAFALKVCGDSERLN</sequence>
<gene>
    <name evidence="1" type="ORF">Tchl_3025</name>
</gene>
<protein>
    <submittedName>
        <fullName evidence="1">Uncharacterized protein</fullName>
    </submittedName>
</protein>
<reference evidence="1 2" key="1">
    <citation type="submission" date="2016-12" db="EMBL/GenBank/DDBJ databases">
        <title>Complete genome sequence of Thauera chlorobenzoica, a Betaproteobacterium degrading haloaromatics anaerobically to CO2 and halides.</title>
        <authorList>
            <person name="Goris T."/>
            <person name="Mergelsberg M."/>
            <person name="Boll M."/>
        </authorList>
    </citation>
    <scope>NUCLEOTIDE SEQUENCE [LARGE SCALE GENOMIC DNA]</scope>
    <source>
        <strain evidence="1 2">3CB1</strain>
    </source>
</reference>
<keyword evidence="2" id="KW-1185">Reference proteome</keyword>
<proteinExistence type="predicted"/>
<dbReference type="EMBL" id="CP018839">
    <property type="protein sequence ID" value="APR05840.1"/>
    <property type="molecule type" value="Genomic_DNA"/>
</dbReference>